<accession>A0ABQ5B022</accession>
<gene>
    <name evidence="1" type="ORF">Tco_0841919</name>
</gene>
<dbReference type="EMBL" id="BQNB010012753">
    <property type="protein sequence ID" value="GJT07457.1"/>
    <property type="molecule type" value="Genomic_DNA"/>
</dbReference>
<protein>
    <recommendedName>
        <fullName evidence="3">Zinc knuckle CX2CX4HX4C domain-containing protein</fullName>
    </recommendedName>
</protein>
<sequence length="181" mass="20496">MQSWGCMDYARDLVDIRDNRVLKETTVISVPNLDGNCATFHTFKVKCEWKPPMCGTCLVFSHNDEQCPKRVIIDLRKQVGPSHDGFQTVPINTFHGPVEMTSTPVSNAFDALSNMDDNDQATVSCVIEVKTKEDKGKYKDYLVEDTRKNAKPIQRKSFLSTDDAAIIRLQQEVLQLPRQST</sequence>
<dbReference type="Proteomes" id="UP001151760">
    <property type="component" value="Unassembled WGS sequence"/>
</dbReference>
<comment type="caution">
    <text evidence="1">The sequence shown here is derived from an EMBL/GenBank/DDBJ whole genome shotgun (WGS) entry which is preliminary data.</text>
</comment>
<organism evidence="1 2">
    <name type="scientific">Tanacetum coccineum</name>
    <dbReference type="NCBI Taxonomy" id="301880"/>
    <lineage>
        <taxon>Eukaryota</taxon>
        <taxon>Viridiplantae</taxon>
        <taxon>Streptophyta</taxon>
        <taxon>Embryophyta</taxon>
        <taxon>Tracheophyta</taxon>
        <taxon>Spermatophyta</taxon>
        <taxon>Magnoliopsida</taxon>
        <taxon>eudicotyledons</taxon>
        <taxon>Gunneridae</taxon>
        <taxon>Pentapetalae</taxon>
        <taxon>asterids</taxon>
        <taxon>campanulids</taxon>
        <taxon>Asterales</taxon>
        <taxon>Asteraceae</taxon>
        <taxon>Asteroideae</taxon>
        <taxon>Anthemideae</taxon>
        <taxon>Anthemidinae</taxon>
        <taxon>Tanacetum</taxon>
    </lineage>
</organism>
<keyword evidence="2" id="KW-1185">Reference proteome</keyword>
<evidence type="ECO:0008006" key="3">
    <source>
        <dbReference type="Google" id="ProtNLM"/>
    </source>
</evidence>
<evidence type="ECO:0000313" key="1">
    <source>
        <dbReference type="EMBL" id="GJT07457.1"/>
    </source>
</evidence>
<proteinExistence type="predicted"/>
<reference evidence="1" key="2">
    <citation type="submission" date="2022-01" db="EMBL/GenBank/DDBJ databases">
        <authorList>
            <person name="Yamashiro T."/>
            <person name="Shiraishi A."/>
            <person name="Satake H."/>
            <person name="Nakayama K."/>
        </authorList>
    </citation>
    <scope>NUCLEOTIDE SEQUENCE</scope>
</reference>
<evidence type="ECO:0000313" key="2">
    <source>
        <dbReference type="Proteomes" id="UP001151760"/>
    </source>
</evidence>
<name>A0ABQ5B022_9ASTR</name>
<reference evidence="1" key="1">
    <citation type="journal article" date="2022" name="Int. J. Mol. Sci.">
        <title>Draft Genome of Tanacetum Coccineum: Genomic Comparison of Closely Related Tanacetum-Family Plants.</title>
        <authorList>
            <person name="Yamashiro T."/>
            <person name="Shiraishi A."/>
            <person name="Nakayama K."/>
            <person name="Satake H."/>
        </authorList>
    </citation>
    <scope>NUCLEOTIDE SEQUENCE</scope>
</reference>